<proteinExistence type="predicted"/>
<comment type="caution">
    <text evidence="1">The sequence shown here is derived from an EMBL/GenBank/DDBJ whole genome shotgun (WGS) entry which is preliminary data.</text>
</comment>
<dbReference type="AlphaFoldDB" id="A0A0D8HHE5"/>
<gene>
    <name evidence="1" type="ORF">AXFE_19250</name>
</gene>
<organism evidence="1 2">
    <name type="scientific">Acidithrix ferrooxidans</name>
    <dbReference type="NCBI Taxonomy" id="1280514"/>
    <lineage>
        <taxon>Bacteria</taxon>
        <taxon>Bacillati</taxon>
        <taxon>Actinomycetota</taxon>
        <taxon>Acidimicrobiia</taxon>
        <taxon>Acidimicrobiales</taxon>
        <taxon>Acidimicrobiaceae</taxon>
        <taxon>Acidithrix</taxon>
    </lineage>
</organism>
<evidence type="ECO:0000313" key="2">
    <source>
        <dbReference type="Proteomes" id="UP000032360"/>
    </source>
</evidence>
<keyword evidence="2" id="KW-1185">Reference proteome</keyword>
<accession>A0A0D8HHE5</accession>
<evidence type="ECO:0000313" key="1">
    <source>
        <dbReference type="EMBL" id="KJF17212.1"/>
    </source>
</evidence>
<sequence length="108" mass="11592">MGDLKLRRSARGARHPILRLNTSDGEFTSHCIDSTADTPLSDSVLLRLSTFESRRWCLNVAGETSDVEGNAFDGSVSGPLVSYHTTPWVAVPATTIAVTNSEATTTPE</sequence>
<protein>
    <submittedName>
        <fullName evidence="1">Uncharacterized protein</fullName>
    </submittedName>
</protein>
<name>A0A0D8HHE5_9ACTN</name>
<reference evidence="1 2" key="1">
    <citation type="submission" date="2015-01" db="EMBL/GenBank/DDBJ databases">
        <title>Draft genome of the acidophilic iron oxidizer Acidithrix ferrooxidans strain Py-F3.</title>
        <authorList>
            <person name="Poehlein A."/>
            <person name="Eisen S."/>
            <person name="Schloemann M."/>
            <person name="Johnson B.D."/>
            <person name="Daniel R."/>
            <person name="Muehling M."/>
        </authorList>
    </citation>
    <scope>NUCLEOTIDE SEQUENCE [LARGE SCALE GENOMIC DNA]</scope>
    <source>
        <strain evidence="1 2">Py-F3</strain>
    </source>
</reference>
<dbReference type="EMBL" id="JXYS01000061">
    <property type="protein sequence ID" value="KJF17212.1"/>
    <property type="molecule type" value="Genomic_DNA"/>
</dbReference>
<dbReference type="Proteomes" id="UP000032360">
    <property type="component" value="Unassembled WGS sequence"/>
</dbReference>